<organism evidence="8 9">
    <name type="scientific">Ooceraea biroi</name>
    <name type="common">Clonal raider ant</name>
    <name type="synonym">Cerapachys biroi</name>
    <dbReference type="NCBI Taxonomy" id="2015173"/>
    <lineage>
        <taxon>Eukaryota</taxon>
        <taxon>Metazoa</taxon>
        <taxon>Ecdysozoa</taxon>
        <taxon>Arthropoda</taxon>
        <taxon>Hexapoda</taxon>
        <taxon>Insecta</taxon>
        <taxon>Pterygota</taxon>
        <taxon>Neoptera</taxon>
        <taxon>Endopterygota</taxon>
        <taxon>Hymenoptera</taxon>
        <taxon>Apocrita</taxon>
        <taxon>Aculeata</taxon>
        <taxon>Formicoidea</taxon>
        <taxon>Formicidae</taxon>
        <taxon>Dorylinae</taxon>
        <taxon>Ooceraea</taxon>
    </lineage>
</organism>
<keyword evidence="4" id="KW-0469">Meiosis</keyword>
<gene>
    <name evidence="8" type="ORF">X777_13461</name>
</gene>
<dbReference type="PROSITE" id="PS00518">
    <property type="entry name" value="ZF_RING_1"/>
    <property type="match status" value="1"/>
</dbReference>
<dbReference type="GO" id="GO:0007129">
    <property type="term" value="P:homologous chromosome pairing at meiosis"/>
    <property type="evidence" value="ECO:0007669"/>
    <property type="project" value="TreeGrafter"/>
</dbReference>
<keyword evidence="2 5" id="KW-0863">Zinc-finger</keyword>
<dbReference type="OMA" id="QYISPAY"/>
<protein>
    <recommendedName>
        <fullName evidence="7">RING-type domain-containing protein</fullName>
    </recommendedName>
</protein>
<dbReference type="Pfam" id="PF14634">
    <property type="entry name" value="zf-RING_5"/>
    <property type="match status" value="1"/>
</dbReference>
<accession>A0A026WWE2</accession>
<dbReference type="Gene3D" id="3.30.40.10">
    <property type="entry name" value="Zinc/RING finger domain, C3HC4 (zinc finger)"/>
    <property type="match status" value="1"/>
</dbReference>
<evidence type="ECO:0000256" key="5">
    <source>
        <dbReference type="PROSITE-ProRule" id="PRU00175"/>
    </source>
</evidence>
<dbReference type="InterPro" id="IPR017907">
    <property type="entry name" value="Znf_RING_CS"/>
</dbReference>
<feature type="domain" description="RING-type" evidence="7">
    <location>
        <begin position="12"/>
        <end position="51"/>
    </location>
</feature>
<dbReference type="InterPro" id="IPR001841">
    <property type="entry name" value="Znf_RING"/>
</dbReference>
<dbReference type="OrthoDB" id="2535391at2759"/>
<dbReference type="PANTHER" id="PTHR22663">
    <property type="entry name" value="RING FINGER PROTEIN NARYA-RELATED"/>
    <property type="match status" value="1"/>
</dbReference>
<name>A0A026WWE2_OOCBI</name>
<dbReference type="InterPro" id="IPR042123">
    <property type="entry name" value="Zip3/RNF212-like"/>
</dbReference>
<keyword evidence="9" id="KW-1185">Reference proteome</keyword>
<keyword evidence="1" id="KW-0479">Metal-binding</keyword>
<dbReference type="GO" id="GO:0016925">
    <property type="term" value="P:protein sumoylation"/>
    <property type="evidence" value="ECO:0007669"/>
    <property type="project" value="TreeGrafter"/>
</dbReference>
<dbReference type="SMART" id="SM00184">
    <property type="entry name" value="RING"/>
    <property type="match status" value="1"/>
</dbReference>
<dbReference type="GO" id="GO:0000795">
    <property type="term" value="C:synaptonemal complex"/>
    <property type="evidence" value="ECO:0007669"/>
    <property type="project" value="InterPro"/>
</dbReference>
<evidence type="ECO:0000313" key="8">
    <source>
        <dbReference type="EMBL" id="EZA60372.1"/>
    </source>
</evidence>
<evidence type="ECO:0000256" key="6">
    <source>
        <dbReference type="SAM" id="MobiDB-lite"/>
    </source>
</evidence>
<dbReference type="Proteomes" id="UP000053097">
    <property type="component" value="Unassembled WGS sequence"/>
</dbReference>
<dbReference type="GO" id="GO:0008270">
    <property type="term" value="F:zinc ion binding"/>
    <property type="evidence" value="ECO:0007669"/>
    <property type="project" value="UniProtKB-KW"/>
</dbReference>
<proteinExistence type="predicted"/>
<dbReference type="STRING" id="2015173.A0A026WWE2"/>
<evidence type="ECO:0000256" key="2">
    <source>
        <dbReference type="ARBA" id="ARBA00022771"/>
    </source>
</evidence>
<evidence type="ECO:0000259" key="7">
    <source>
        <dbReference type="PROSITE" id="PS50089"/>
    </source>
</evidence>
<dbReference type="AlphaFoldDB" id="A0A026WWE2"/>
<evidence type="ECO:0000256" key="4">
    <source>
        <dbReference type="ARBA" id="ARBA00023254"/>
    </source>
</evidence>
<reference evidence="8 9" key="1">
    <citation type="journal article" date="2014" name="Curr. Biol.">
        <title>The genome of the clonal raider ant Cerapachys biroi.</title>
        <authorList>
            <person name="Oxley P.R."/>
            <person name="Ji L."/>
            <person name="Fetter-Pruneda I."/>
            <person name="McKenzie S.K."/>
            <person name="Li C."/>
            <person name="Hu H."/>
            <person name="Zhang G."/>
            <person name="Kronauer D.J."/>
        </authorList>
    </citation>
    <scope>NUCLEOTIDE SEQUENCE [LARGE SCALE GENOMIC DNA]</scope>
</reference>
<dbReference type="InterPro" id="IPR013083">
    <property type="entry name" value="Znf_RING/FYVE/PHD"/>
</dbReference>
<sequence length="133" mass="15125">MNMDLDLDMYICNKCFAPTYRGKHPYYITQCGHIFCQKCLQQVENQCPQCQQVGPKSIPLREPLAPKVTPFFVPLEETLGILLKVDLFRQKIRDAEEAVLHPGAQFKTANAKISQSQVHEGEARQENAGFQDT</sequence>
<dbReference type="GO" id="GO:0019789">
    <property type="term" value="F:SUMO transferase activity"/>
    <property type="evidence" value="ECO:0007669"/>
    <property type="project" value="InterPro"/>
</dbReference>
<evidence type="ECO:0000256" key="1">
    <source>
        <dbReference type="ARBA" id="ARBA00022723"/>
    </source>
</evidence>
<dbReference type="EMBL" id="KK107078">
    <property type="protein sequence ID" value="EZA60372.1"/>
    <property type="molecule type" value="Genomic_DNA"/>
</dbReference>
<dbReference type="PANTHER" id="PTHR22663:SF17">
    <property type="entry name" value="RING FINGER PROTEIN NARYA-RELATED"/>
    <property type="match status" value="1"/>
</dbReference>
<dbReference type="SUPFAM" id="SSF57850">
    <property type="entry name" value="RING/U-box"/>
    <property type="match status" value="1"/>
</dbReference>
<dbReference type="PROSITE" id="PS50089">
    <property type="entry name" value="ZF_RING_2"/>
    <property type="match status" value="1"/>
</dbReference>
<evidence type="ECO:0000256" key="3">
    <source>
        <dbReference type="ARBA" id="ARBA00022833"/>
    </source>
</evidence>
<dbReference type="GO" id="GO:0007131">
    <property type="term" value="P:reciprocal meiotic recombination"/>
    <property type="evidence" value="ECO:0007669"/>
    <property type="project" value="InterPro"/>
</dbReference>
<feature type="region of interest" description="Disordered" evidence="6">
    <location>
        <begin position="110"/>
        <end position="133"/>
    </location>
</feature>
<evidence type="ECO:0000313" key="9">
    <source>
        <dbReference type="Proteomes" id="UP000053097"/>
    </source>
</evidence>
<keyword evidence="3" id="KW-0862">Zinc</keyword>